<organism evidence="2 3">
    <name type="scientific">Salinomyces thailandicus</name>
    <dbReference type="NCBI Taxonomy" id="706561"/>
    <lineage>
        <taxon>Eukaryota</taxon>
        <taxon>Fungi</taxon>
        <taxon>Dikarya</taxon>
        <taxon>Ascomycota</taxon>
        <taxon>Pezizomycotina</taxon>
        <taxon>Dothideomycetes</taxon>
        <taxon>Dothideomycetidae</taxon>
        <taxon>Mycosphaerellales</taxon>
        <taxon>Teratosphaeriaceae</taxon>
        <taxon>Salinomyces</taxon>
    </lineage>
</organism>
<comment type="caution">
    <text evidence="2">The sequence shown here is derived from an EMBL/GenBank/DDBJ whole genome shotgun (WGS) entry which is preliminary data.</text>
</comment>
<accession>A0A4U0TUI3</accession>
<evidence type="ECO:0000313" key="3">
    <source>
        <dbReference type="Proteomes" id="UP000308549"/>
    </source>
</evidence>
<reference evidence="2 3" key="1">
    <citation type="submission" date="2017-03" db="EMBL/GenBank/DDBJ databases">
        <title>Genomes of endolithic fungi from Antarctica.</title>
        <authorList>
            <person name="Coleine C."/>
            <person name="Masonjones S."/>
            <person name="Stajich J.E."/>
        </authorList>
    </citation>
    <scope>NUCLEOTIDE SEQUENCE [LARGE SCALE GENOMIC DNA]</scope>
    <source>
        <strain evidence="2 3">CCFEE 6315</strain>
    </source>
</reference>
<feature type="region of interest" description="Disordered" evidence="1">
    <location>
        <begin position="106"/>
        <end position="146"/>
    </location>
</feature>
<dbReference type="Proteomes" id="UP000308549">
    <property type="component" value="Unassembled WGS sequence"/>
</dbReference>
<sequence>MAKKPKGDWKKHSTLTTEEREDRKRLRREGRCFVCRKEGHRRGDEACGLYRSGKEDESRAGSPAPQQTTENVRTFLEPVQWQSNSTHVCEYRMPAASGIMPAASALPRVGTEQAEAQAGGDLAKDHEDKLMNESSVSRAEIMKTSS</sequence>
<dbReference type="AlphaFoldDB" id="A0A4U0TUI3"/>
<feature type="compositionally biased region" description="Basic and acidic residues" evidence="1">
    <location>
        <begin position="122"/>
        <end position="131"/>
    </location>
</feature>
<proteinExistence type="predicted"/>
<name>A0A4U0TUI3_9PEZI</name>
<evidence type="ECO:0000256" key="1">
    <source>
        <dbReference type="SAM" id="MobiDB-lite"/>
    </source>
</evidence>
<evidence type="ECO:0000313" key="2">
    <source>
        <dbReference type="EMBL" id="TKA25894.1"/>
    </source>
</evidence>
<dbReference type="EMBL" id="NAJL01000032">
    <property type="protein sequence ID" value="TKA25894.1"/>
    <property type="molecule type" value="Genomic_DNA"/>
</dbReference>
<gene>
    <name evidence="2" type="ORF">B0A50_05649</name>
</gene>
<keyword evidence="3" id="KW-1185">Reference proteome</keyword>
<protein>
    <submittedName>
        <fullName evidence="2">Uncharacterized protein</fullName>
    </submittedName>
</protein>
<feature type="region of interest" description="Disordered" evidence="1">
    <location>
        <begin position="44"/>
        <end position="71"/>
    </location>
</feature>
<feature type="compositionally biased region" description="Polar residues" evidence="1">
    <location>
        <begin position="132"/>
        <end position="146"/>
    </location>
</feature>
<feature type="region of interest" description="Disordered" evidence="1">
    <location>
        <begin position="1"/>
        <end position="25"/>
    </location>
</feature>